<dbReference type="GO" id="GO:0022625">
    <property type="term" value="C:cytosolic large ribosomal subunit"/>
    <property type="evidence" value="ECO:0007669"/>
    <property type="project" value="TreeGrafter"/>
</dbReference>
<dbReference type="PANTHER" id="PTHR14413:SF16">
    <property type="entry name" value="LARGE RIBOSOMAL SUBUNIT PROTEIN BL17M"/>
    <property type="match status" value="1"/>
</dbReference>
<dbReference type="FunFam" id="3.90.1030.10:FF:000001">
    <property type="entry name" value="50S ribosomal protein L17"/>
    <property type="match status" value="1"/>
</dbReference>
<proteinExistence type="inferred from homology"/>
<dbReference type="InterPro" id="IPR036373">
    <property type="entry name" value="Ribosomal_bL17_sf"/>
</dbReference>
<comment type="similarity">
    <text evidence="1">Belongs to the bacterial ribosomal protein bL17 family.</text>
</comment>
<name>A0A381R0G0_9ZZZZ</name>
<dbReference type="Pfam" id="PF01196">
    <property type="entry name" value="Ribosomal_L17"/>
    <property type="match status" value="1"/>
</dbReference>
<dbReference type="PROSITE" id="PS01167">
    <property type="entry name" value="RIBOSOMAL_L17"/>
    <property type="match status" value="1"/>
</dbReference>
<feature type="region of interest" description="Disordered" evidence="4">
    <location>
        <begin position="123"/>
        <end position="146"/>
    </location>
</feature>
<sequence length="146" mass="16840">MRHLNSKKKLGLTSKNHRKAMLSNMVASFIKHKKIKTTHARAKELRRFIEPLITFAKQGDLHSRRQVLKKIKHKEIVQTLFNEIAPMYANRPGGYTRITKLGFRDNDRASVSLIEFIDYVESTDSKGTSTEKKGRKSKKEDAEVSK</sequence>
<dbReference type="AlphaFoldDB" id="A0A381R0G0"/>
<evidence type="ECO:0000256" key="2">
    <source>
        <dbReference type="ARBA" id="ARBA00022980"/>
    </source>
</evidence>
<dbReference type="HAMAP" id="MF_01368">
    <property type="entry name" value="Ribosomal_bL17"/>
    <property type="match status" value="1"/>
</dbReference>
<dbReference type="NCBIfam" id="TIGR00059">
    <property type="entry name" value="L17"/>
    <property type="match status" value="1"/>
</dbReference>
<evidence type="ECO:0008006" key="6">
    <source>
        <dbReference type="Google" id="ProtNLM"/>
    </source>
</evidence>
<evidence type="ECO:0000256" key="1">
    <source>
        <dbReference type="ARBA" id="ARBA00008777"/>
    </source>
</evidence>
<evidence type="ECO:0000256" key="4">
    <source>
        <dbReference type="SAM" id="MobiDB-lite"/>
    </source>
</evidence>
<keyword evidence="3" id="KW-0687">Ribonucleoprotein</keyword>
<dbReference type="GO" id="GO:0003735">
    <property type="term" value="F:structural constituent of ribosome"/>
    <property type="evidence" value="ECO:0007669"/>
    <property type="project" value="InterPro"/>
</dbReference>
<reference evidence="5" key="1">
    <citation type="submission" date="2018-05" db="EMBL/GenBank/DDBJ databases">
        <authorList>
            <person name="Lanie J.A."/>
            <person name="Ng W.-L."/>
            <person name="Kazmierczak K.M."/>
            <person name="Andrzejewski T.M."/>
            <person name="Davidsen T.M."/>
            <person name="Wayne K.J."/>
            <person name="Tettelin H."/>
            <person name="Glass J.I."/>
            <person name="Rusch D."/>
            <person name="Podicherti R."/>
            <person name="Tsui H.-C.T."/>
            <person name="Winkler M.E."/>
        </authorList>
    </citation>
    <scope>NUCLEOTIDE SEQUENCE</scope>
</reference>
<evidence type="ECO:0000313" key="5">
    <source>
        <dbReference type="EMBL" id="SUZ84714.1"/>
    </source>
</evidence>
<gene>
    <name evidence="5" type="ORF">METZ01_LOCUS37568</name>
</gene>
<dbReference type="EMBL" id="UINC01001603">
    <property type="protein sequence ID" value="SUZ84714.1"/>
    <property type="molecule type" value="Genomic_DNA"/>
</dbReference>
<dbReference type="GO" id="GO:0006412">
    <property type="term" value="P:translation"/>
    <property type="evidence" value="ECO:0007669"/>
    <property type="project" value="InterPro"/>
</dbReference>
<evidence type="ECO:0000256" key="3">
    <source>
        <dbReference type="ARBA" id="ARBA00023274"/>
    </source>
</evidence>
<dbReference type="InterPro" id="IPR000456">
    <property type="entry name" value="Ribosomal_bL17"/>
</dbReference>
<dbReference type="InterPro" id="IPR047859">
    <property type="entry name" value="Ribosomal_bL17_CS"/>
</dbReference>
<keyword evidence="2" id="KW-0689">Ribosomal protein</keyword>
<dbReference type="Gene3D" id="3.90.1030.10">
    <property type="entry name" value="Ribosomal protein L17"/>
    <property type="match status" value="1"/>
</dbReference>
<accession>A0A381R0G0</accession>
<dbReference type="SUPFAM" id="SSF64263">
    <property type="entry name" value="Prokaryotic ribosomal protein L17"/>
    <property type="match status" value="1"/>
</dbReference>
<dbReference type="PANTHER" id="PTHR14413">
    <property type="entry name" value="RIBOSOMAL PROTEIN L17"/>
    <property type="match status" value="1"/>
</dbReference>
<organism evidence="5">
    <name type="scientific">marine metagenome</name>
    <dbReference type="NCBI Taxonomy" id="408172"/>
    <lineage>
        <taxon>unclassified sequences</taxon>
        <taxon>metagenomes</taxon>
        <taxon>ecological metagenomes</taxon>
    </lineage>
</organism>
<protein>
    <recommendedName>
        <fullName evidence="6">50S ribosomal protein L17</fullName>
    </recommendedName>
</protein>